<dbReference type="UniPathway" id="UPA00664"/>
<feature type="transmembrane region" description="Helical" evidence="7">
    <location>
        <begin position="20"/>
        <end position="36"/>
    </location>
</feature>
<dbReference type="InterPro" id="IPR001640">
    <property type="entry name" value="Lgt"/>
</dbReference>
<keyword evidence="5 7" id="KW-1133">Transmembrane helix</keyword>
<dbReference type="NCBIfam" id="TIGR00544">
    <property type="entry name" value="lgt"/>
    <property type="match status" value="1"/>
</dbReference>
<organism evidence="8 9">
    <name type="scientific">Geoalkalibacter ferrihydriticus DSM 17813</name>
    <dbReference type="NCBI Taxonomy" id="1121915"/>
    <lineage>
        <taxon>Bacteria</taxon>
        <taxon>Pseudomonadati</taxon>
        <taxon>Thermodesulfobacteriota</taxon>
        <taxon>Desulfuromonadia</taxon>
        <taxon>Desulfuromonadales</taxon>
        <taxon>Geoalkalibacteraceae</taxon>
        <taxon>Geoalkalibacter</taxon>
    </lineage>
</organism>
<keyword evidence="2 7" id="KW-1003">Cell membrane</keyword>
<reference evidence="8 9" key="1">
    <citation type="submission" date="2014-12" db="EMBL/GenBank/DDBJ databases">
        <title>Genomes of Geoalkalibacter ferrihydriticus and Geoalkalibacter subterraneus, two haloalkaliphilic metal-reducing members of the Geobacteraceae.</title>
        <authorList>
            <person name="Badalamenti J.P."/>
            <person name="Torres C.I."/>
            <person name="Krajmalnik-Brown R."/>
            <person name="Bond D.R."/>
        </authorList>
    </citation>
    <scope>NUCLEOTIDE SEQUENCE [LARGE SCALE GENOMIC DNA]</scope>
    <source>
        <strain evidence="8 9">DSM 17813</strain>
    </source>
</reference>
<name>A0A0C2HVE8_9BACT</name>
<dbReference type="EC" id="2.5.1.145" evidence="7"/>
<dbReference type="Pfam" id="PF01790">
    <property type="entry name" value="LGT"/>
    <property type="match status" value="1"/>
</dbReference>
<evidence type="ECO:0000256" key="3">
    <source>
        <dbReference type="ARBA" id="ARBA00022679"/>
    </source>
</evidence>
<accession>A0A0C2HVE8</accession>
<feature type="transmembrane region" description="Helical" evidence="7">
    <location>
        <begin position="87"/>
        <end position="112"/>
    </location>
</feature>
<comment type="subcellular location">
    <subcellularLocation>
        <location evidence="7">Cell membrane</location>
        <topology evidence="7">Multi-pass membrane protein</topology>
    </subcellularLocation>
</comment>
<feature type="transmembrane region" description="Helical" evidence="7">
    <location>
        <begin position="119"/>
        <end position="139"/>
    </location>
</feature>
<feature type="transmembrane region" description="Helical" evidence="7">
    <location>
        <begin position="197"/>
        <end position="215"/>
    </location>
</feature>
<dbReference type="EMBL" id="JWJD01000003">
    <property type="protein sequence ID" value="KIH76727.1"/>
    <property type="molecule type" value="Genomic_DNA"/>
</dbReference>
<evidence type="ECO:0000256" key="4">
    <source>
        <dbReference type="ARBA" id="ARBA00022692"/>
    </source>
</evidence>
<dbReference type="PROSITE" id="PS01311">
    <property type="entry name" value="LGT"/>
    <property type="match status" value="1"/>
</dbReference>
<evidence type="ECO:0000256" key="1">
    <source>
        <dbReference type="ARBA" id="ARBA00007150"/>
    </source>
</evidence>
<dbReference type="PANTHER" id="PTHR30589">
    <property type="entry name" value="PROLIPOPROTEIN DIACYLGLYCERYL TRANSFERASE"/>
    <property type="match status" value="1"/>
</dbReference>
<keyword evidence="3 7" id="KW-0808">Transferase</keyword>
<dbReference type="GO" id="GO:0042158">
    <property type="term" value="P:lipoprotein biosynthetic process"/>
    <property type="evidence" value="ECO:0007669"/>
    <property type="project" value="UniProtKB-UniRule"/>
</dbReference>
<feature type="binding site" evidence="7">
    <location>
        <position position="138"/>
    </location>
    <ligand>
        <name>a 1,2-diacyl-sn-glycero-3-phospho-(1'-sn-glycerol)</name>
        <dbReference type="ChEBI" id="CHEBI:64716"/>
    </ligand>
</feature>
<dbReference type="GO" id="GO:0005886">
    <property type="term" value="C:plasma membrane"/>
    <property type="evidence" value="ECO:0007669"/>
    <property type="project" value="UniProtKB-SubCell"/>
</dbReference>
<dbReference type="Proteomes" id="UP000035068">
    <property type="component" value="Unassembled WGS sequence"/>
</dbReference>
<dbReference type="PANTHER" id="PTHR30589:SF0">
    <property type="entry name" value="PHOSPHATIDYLGLYCEROL--PROLIPOPROTEIN DIACYLGLYCERYL TRANSFERASE"/>
    <property type="match status" value="1"/>
</dbReference>
<sequence length="258" mass="28691">MNFPQIDPVIVEIGPLALRWYGMMYLLGFFVAYLLISHLSRLRGLPLKRDDISDLIFYAVVGVIVGGRLGYVIFYNPLHFLSHPLEIFAIWTGGMSFHGGLLGVVVAAVWFVHKKQLPLLLTGDILVMASAPGLGFGRLGNFINAELWGRTTDMPWGMIFPGAGPLPRHPSQLYQAVLEGLVLSVVLYILHRRQARAGVPLFTFVALYGLFRFIVEFFREPDAHLGLLWGGATMGQLLSLPMIAAGLIGIFWCRKKQV</sequence>
<comment type="function">
    <text evidence="7">Catalyzes the transfer of the diacylglyceryl group from phosphatidylglycerol to the sulfhydryl group of the N-terminal cysteine of a prolipoprotein, the first step in the formation of mature lipoproteins.</text>
</comment>
<comment type="caution">
    <text evidence="8">The sequence shown here is derived from an EMBL/GenBank/DDBJ whole genome shotgun (WGS) entry which is preliminary data.</text>
</comment>
<keyword evidence="6 7" id="KW-0472">Membrane</keyword>
<dbReference type="AlphaFoldDB" id="A0A0C2HVE8"/>
<feature type="transmembrane region" description="Helical" evidence="7">
    <location>
        <begin position="173"/>
        <end position="190"/>
    </location>
</feature>
<evidence type="ECO:0000256" key="7">
    <source>
        <dbReference type="HAMAP-Rule" id="MF_01147"/>
    </source>
</evidence>
<evidence type="ECO:0000256" key="6">
    <source>
        <dbReference type="ARBA" id="ARBA00023136"/>
    </source>
</evidence>
<dbReference type="HAMAP" id="MF_01147">
    <property type="entry name" value="Lgt"/>
    <property type="match status" value="1"/>
</dbReference>
<protein>
    <recommendedName>
        <fullName evidence="7">Phosphatidylglycerol--prolipoprotein diacylglyceryl transferase</fullName>
        <ecNumber evidence="7">2.5.1.145</ecNumber>
    </recommendedName>
</protein>
<gene>
    <name evidence="7" type="primary">lgt</name>
    <name evidence="8" type="ORF">GFER_10745</name>
</gene>
<keyword evidence="9" id="KW-1185">Reference proteome</keyword>
<dbReference type="RefSeq" id="WP_040099600.1">
    <property type="nucleotide sequence ID" value="NZ_JWJD01000003.1"/>
</dbReference>
<keyword evidence="4 7" id="KW-0812">Transmembrane</keyword>
<evidence type="ECO:0000256" key="2">
    <source>
        <dbReference type="ARBA" id="ARBA00022475"/>
    </source>
</evidence>
<comment type="pathway">
    <text evidence="7">Protein modification; lipoprotein biosynthesis (diacylglyceryl transfer).</text>
</comment>
<comment type="catalytic activity">
    <reaction evidence="7">
        <text>L-cysteinyl-[prolipoprotein] + a 1,2-diacyl-sn-glycero-3-phospho-(1'-sn-glycerol) = an S-1,2-diacyl-sn-glyceryl-L-cysteinyl-[prolipoprotein] + sn-glycerol 1-phosphate + H(+)</text>
        <dbReference type="Rhea" id="RHEA:56712"/>
        <dbReference type="Rhea" id="RHEA-COMP:14679"/>
        <dbReference type="Rhea" id="RHEA-COMP:14680"/>
        <dbReference type="ChEBI" id="CHEBI:15378"/>
        <dbReference type="ChEBI" id="CHEBI:29950"/>
        <dbReference type="ChEBI" id="CHEBI:57685"/>
        <dbReference type="ChEBI" id="CHEBI:64716"/>
        <dbReference type="ChEBI" id="CHEBI:140658"/>
        <dbReference type="EC" id="2.5.1.145"/>
    </reaction>
</comment>
<feature type="transmembrane region" description="Helical" evidence="7">
    <location>
        <begin position="56"/>
        <end position="75"/>
    </location>
</feature>
<comment type="similarity">
    <text evidence="1 7">Belongs to the Lgt family.</text>
</comment>
<evidence type="ECO:0000256" key="5">
    <source>
        <dbReference type="ARBA" id="ARBA00022989"/>
    </source>
</evidence>
<feature type="transmembrane region" description="Helical" evidence="7">
    <location>
        <begin position="227"/>
        <end position="253"/>
    </location>
</feature>
<evidence type="ECO:0000313" key="8">
    <source>
        <dbReference type="EMBL" id="KIH76727.1"/>
    </source>
</evidence>
<evidence type="ECO:0000313" key="9">
    <source>
        <dbReference type="Proteomes" id="UP000035068"/>
    </source>
</evidence>
<dbReference type="GO" id="GO:0008961">
    <property type="term" value="F:phosphatidylglycerol-prolipoprotein diacylglyceryl transferase activity"/>
    <property type="evidence" value="ECO:0007669"/>
    <property type="project" value="UniProtKB-UniRule"/>
</dbReference>
<proteinExistence type="inferred from homology"/>